<feature type="signal peptide" evidence="5">
    <location>
        <begin position="1"/>
        <end position="23"/>
    </location>
</feature>
<dbReference type="Gene3D" id="3.90.1720.10">
    <property type="entry name" value="endopeptidase domain like (from Nostoc punctiforme)"/>
    <property type="match status" value="1"/>
</dbReference>
<evidence type="ECO:0000256" key="3">
    <source>
        <dbReference type="ARBA" id="ARBA00022801"/>
    </source>
</evidence>
<sequence length="313" mass="33241">MARLATIVALALVAAALATGADAVCSAYTCGGSSAAGYRLTTVSTTIYSQPCASASVVKTVPRCTKVYYSGATKVASNCAYNKDNFCWVRVTSPATGYIKNFECSNPSGTQYLVMYPNYQTCRPCTETAPSRAAVAAVAKSLVGKTLSYTQELSLGPSPGGWRWSGINGGSTGYYRCPYSLPQYADCSSLVSWLYWTAFGWGPDYLNGYDWRAGATGSMTSNGRSLGTNINAARPGDLIFYPDSNGVIGHVAIYMGGGQAVSFGQNTWPSQGAKVTYFPPGGPNSQTPRGPVNLVTWNYRKVGHIRTYDAFPA</sequence>
<keyword evidence="2" id="KW-0645">Protease</keyword>
<dbReference type="Proteomes" id="UP001205105">
    <property type="component" value="Unassembled WGS sequence"/>
</dbReference>
<organism evidence="7 8">
    <name type="scientific">Chlorella ohadii</name>
    <dbReference type="NCBI Taxonomy" id="2649997"/>
    <lineage>
        <taxon>Eukaryota</taxon>
        <taxon>Viridiplantae</taxon>
        <taxon>Chlorophyta</taxon>
        <taxon>core chlorophytes</taxon>
        <taxon>Trebouxiophyceae</taxon>
        <taxon>Chlorellales</taxon>
        <taxon>Chlorellaceae</taxon>
        <taxon>Chlorella clade</taxon>
        <taxon>Chlorella</taxon>
    </lineage>
</organism>
<dbReference type="GO" id="GO:0008234">
    <property type="term" value="F:cysteine-type peptidase activity"/>
    <property type="evidence" value="ECO:0007669"/>
    <property type="project" value="UniProtKB-KW"/>
</dbReference>
<evidence type="ECO:0000256" key="5">
    <source>
        <dbReference type="SAM" id="SignalP"/>
    </source>
</evidence>
<accession>A0AAD5H6J7</accession>
<feature type="chain" id="PRO_5042020768" description="NlpC/P60 domain-containing protein" evidence="5">
    <location>
        <begin position="24"/>
        <end position="313"/>
    </location>
</feature>
<reference evidence="7" key="1">
    <citation type="submission" date="2020-11" db="EMBL/GenBank/DDBJ databases">
        <title>Chlorella ohadii genome sequencing and assembly.</title>
        <authorList>
            <person name="Murik O."/>
            <person name="Treves H."/>
            <person name="Kedem I."/>
            <person name="Shotland Y."/>
            <person name="Kaplan A."/>
        </authorList>
    </citation>
    <scope>NUCLEOTIDE SEQUENCE</scope>
    <source>
        <strain evidence="7">1</strain>
    </source>
</reference>
<dbReference type="InterPro" id="IPR000064">
    <property type="entry name" value="NLP_P60_dom"/>
</dbReference>
<dbReference type="PROSITE" id="PS51935">
    <property type="entry name" value="NLPC_P60"/>
    <property type="match status" value="1"/>
</dbReference>
<keyword evidence="8" id="KW-1185">Reference proteome</keyword>
<comment type="similarity">
    <text evidence="1">Belongs to the peptidase C40 family.</text>
</comment>
<keyword evidence="5" id="KW-0732">Signal</keyword>
<evidence type="ECO:0000259" key="6">
    <source>
        <dbReference type="PROSITE" id="PS51935"/>
    </source>
</evidence>
<dbReference type="InterPro" id="IPR038765">
    <property type="entry name" value="Papain-like_cys_pep_sf"/>
</dbReference>
<evidence type="ECO:0000256" key="4">
    <source>
        <dbReference type="ARBA" id="ARBA00022807"/>
    </source>
</evidence>
<protein>
    <recommendedName>
        <fullName evidence="6">NlpC/P60 domain-containing protein</fullName>
    </recommendedName>
</protein>
<gene>
    <name evidence="7" type="ORF">COHA_000695</name>
</gene>
<dbReference type="GO" id="GO:0006508">
    <property type="term" value="P:proteolysis"/>
    <property type="evidence" value="ECO:0007669"/>
    <property type="project" value="UniProtKB-KW"/>
</dbReference>
<dbReference type="AlphaFoldDB" id="A0AAD5H6J7"/>
<comment type="caution">
    <text evidence="7">The sequence shown here is derived from an EMBL/GenBank/DDBJ whole genome shotgun (WGS) entry which is preliminary data.</text>
</comment>
<dbReference type="Pfam" id="PF00877">
    <property type="entry name" value="NLPC_P60"/>
    <property type="match status" value="1"/>
</dbReference>
<evidence type="ECO:0000313" key="7">
    <source>
        <dbReference type="EMBL" id="KAI7845781.1"/>
    </source>
</evidence>
<evidence type="ECO:0000256" key="2">
    <source>
        <dbReference type="ARBA" id="ARBA00022670"/>
    </source>
</evidence>
<keyword evidence="3" id="KW-0378">Hydrolase</keyword>
<dbReference type="SUPFAM" id="SSF54001">
    <property type="entry name" value="Cysteine proteinases"/>
    <property type="match status" value="1"/>
</dbReference>
<dbReference type="EMBL" id="JADXDR010000013">
    <property type="protein sequence ID" value="KAI7845781.1"/>
    <property type="molecule type" value="Genomic_DNA"/>
</dbReference>
<proteinExistence type="inferred from homology"/>
<feature type="domain" description="NlpC/P60" evidence="6">
    <location>
        <begin position="136"/>
        <end position="308"/>
    </location>
</feature>
<evidence type="ECO:0000256" key="1">
    <source>
        <dbReference type="ARBA" id="ARBA00007074"/>
    </source>
</evidence>
<evidence type="ECO:0000313" key="8">
    <source>
        <dbReference type="Proteomes" id="UP001205105"/>
    </source>
</evidence>
<keyword evidence="4" id="KW-0788">Thiol protease</keyword>
<name>A0AAD5H6J7_9CHLO</name>